<dbReference type="Proteomes" id="UP000053688">
    <property type="component" value="Unassembled WGS sequence"/>
</dbReference>
<evidence type="ECO:0000256" key="12">
    <source>
        <dbReference type="PIRSR" id="PIRSR005461-1"/>
    </source>
</evidence>
<dbReference type="PATRIC" id="fig|1236703.3.peg.281"/>
<dbReference type="AlphaFoldDB" id="S3E0Z3"/>
<reference evidence="14 15" key="1">
    <citation type="journal article" date="2014" name="Environ. Microbiol.">
        <title>Genomic signatures of obligate host dependence in the luminous bacterial symbiont of a vertebrate.</title>
        <authorList>
            <person name="Hendry T.A."/>
            <person name="de Wet J.R."/>
            <person name="Dunlap P.V."/>
        </authorList>
    </citation>
    <scope>NUCLEOTIDE SEQUENCE [LARGE SCALE GENOMIC DNA]</scope>
    <source>
        <strain evidence="14 15">Akat1</strain>
    </source>
</reference>
<dbReference type="InterPro" id="IPR029063">
    <property type="entry name" value="SAM-dependent_MTases_sf"/>
</dbReference>
<dbReference type="InterPro" id="IPR002877">
    <property type="entry name" value="RNA_MeTrfase_FtsJ_dom"/>
</dbReference>
<evidence type="ECO:0000256" key="8">
    <source>
        <dbReference type="ARBA" id="ARBA00041995"/>
    </source>
</evidence>
<dbReference type="InterPro" id="IPR050082">
    <property type="entry name" value="RNA_methyltr_RlmE"/>
</dbReference>
<feature type="binding site" evidence="11">
    <location>
        <position position="136"/>
    </location>
    <ligand>
        <name>S-adenosyl-L-methionine</name>
        <dbReference type="ChEBI" id="CHEBI:59789"/>
    </ligand>
</feature>
<evidence type="ECO:0000256" key="10">
    <source>
        <dbReference type="ARBA" id="ARBA00048970"/>
    </source>
</evidence>
<keyword evidence="1 11" id="KW-0698">rRNA processing</keyword>
<evidence type="ECO:0000256" key="6">
    <source>
        <dbReference type="ARBA" id="ARBA00038861"/>
    </source>
</evidence>
<dbReference type="InterPro" id="IPR015507">
    <property type="entry name" value="rRNA-MeTfrase_E"/>
</dbReference>
<feature type="domain" description="Ribosomal RNA methyltransferase FtsJ" evidence="13">
    <location>
        <begin position="42"/>
        <end position="219"/>
    </location>
</feature>
<evidence type="ECO:0000313" key="14">
    <source>
        <dbReference type="EMBL" id="EPE37826.1"/>
    </source>
</evidence>
<keyword evidence="2 11" id="KW-0489">Methyltransferase</keyword>
<evidence type="ECO:0000256" key="11">
    <source>
        <dbReference type="HAMAP-Rule" id="MF_01547"/>
    </source>
</evidence>
<keyword evidence="4 11" id="KW-0949">S-adenosyl-L-methionine</keyword>
<protein>
    <recommendedName>
        <fullName evidence="7 11">Ribosomal RNA large subunit methyltransferase E</fullName>
        <ecNumber evidence="6 11">2.1.1.166</ecNumber>
    </recommendedName>
    <alternativeName>
        <fullName evidence="9 11">23S rRNA Um2552 methyltransferase</fullName>
    </alternativeName>
    <alternativeName>
        <fullName evidence="8 11">rRNA (uridine-2'-O-)-methyltransferase</fullName>
    </alternativeName>
</protein>
<evidence type="ECO:0000256" key="5">
    <source>
        <dbReference type="ARBA" id="ARBA00037569"/>
    </source>
</evidence>
<dbReference type="SUPFAM" id="SSF53335">
    <property type="entry name" value="S-adenosyl-L-methionine-dependent methyltransferases"/>
    <property type="match status" value="1"/>
</dbReference>
<dbReference type="FunFam" id="3.40.50.150:FF:000005">
    <property type="entry name" value="Ribosomal RNA large subunit methyltransferase E"/>
    <property type="match status" value="1"/>
</dbReference>
<accession>S3E0Z3</accession>
<dbReference type="eggNOG" id="COG0293">
    <property type="taxonomic scope" value="Bacteria"/>
</dbReference>
<comment type="function">
    <text evidence="5 11">Specifically methylates the uridine in position 2552 of 23S rRNA at the 2'-O position of the ribose in the fully assembled 50S ribosomal subunit.</text>
</comment>
<keyword evidence="15" id="KW-1185">Reference proteome</keyword>
<feature type="binding site" evidence="11">
    <location>
        <position position="95"/>
    </location>
    <ligand>
        <name>S-adenosyl-L-methionine</name>
        <dbReference type="ChEBI" id="CHEBI:59789"/>
    </ligand>
</feature>
<dbReference type="PANTHER" id="PTHR10920">
    <property type="entry name" value="RIBOSOMAL RNA METHYLTRANSFERASE"/>
    <property type="match status" value="1"/>
</dbReference>
<comment type="similarity">
    <text evidence="11">Belongs to the class I-like SAM-binding methyltransferase superfamily. RNA methyltransferase RlmE family.</text>
</comment>
<evidence type="ECO:0000313" key="15">
    <source>
        <dbReference type="Proteomes" id="UP000053688"/>
    </source>
</evidence>
<keyword evidence="11" id="KW-0963">Cytoplasm</keyword>
<evidence type="ECO:0000256" key="4">
    <source>
        <dbReference type="ARBA" id="ARBA00022691"/>
    </source>
</evidence>
<proteinExistence type="inferred from homology"/>
<keyword evidence="3 11" id="KW-0808">Transferase</keyword>
<dbReference type="PANTHER" id="PTHR10920:SF18">
    <property type="entry name" value="RRNA METHYLTRANSFERASE 2, MITOCHONDRIAL"/>
    <property type="match status" value="1"/>
</dbReference>
<dbReference type="Pfam" id="PF01728">
    <property type="entry name" value="FtsJ"/>
    <property type="match status" value="1"/>
</dbReference>
<comment type="caution">
    <text evidence="14">The sequence shown here is derived from an EMBL/GenBank/DDBJ whole genome shotgun (WGS) entry which is preliminary data.</text>
</comment>
<feature type="binding site" evidence="11">
    <location>
        <position position="76"/>
    </location>
    <ligand>
        <name>S-adenosyl-L-methionine</name>
        <dbReference type="ChEBI" id="CHEBI:59789"/>
    </ligand>
</feature>
<feature type="binding site" evidence="11">
    <location>
        <position position="74"/>
    </location>
    <ligand>
        <name>S-adenosyl-L-methionine</name>
        <dbReference type="ChEBI" id="CHEBI:59789"/>
    </ligand>
</feature>
<dbReference type="NCBIfam" id="NF008390">
    <property type="entry name" value="PRK11188.1"/>
    <property type="match status" value="1"/>
</dbReference>
<dbReference type="CDD" id="cd02440">
    <property type="entry name" value="AdoMet_MTases"/>
    <property type="match status" value="1"/>
</dbReference>
<dbReference type="RefSeq" id="WP_016503624.1">
    <property type="nucleotide sequence ID" value="NZ_AMSD01000001.1"/>
</dbReference>
<evidence type="ECO:0000259" key="13">
    <source>
        <dbReference type="Pfam" id="PF01728"/>
    </source>
</evidence>
<evidence type="ECO:0000256" key="2">
    <source>
        <dbReference type="ARBA" id="ARBA00022603"/>
    </source>
</evidence>
<feature type="binding site" evidence="11">
    <location>
        <position position="111"/>
    </location>
    <ligand>
        <name>S-adenosyl-L-methionine</name>
        <dbReference type="ChEBI" id="CHEBI:59789"/>
    </ligand>
</feature>
<dbReference type="GO" id="GO:0005737">
    <property type="term" value="C:cytoplasm"/>
    <property type="evidence" value="ECO:0007669"/>
    <property type="project" value="UniProtKB-SubCell"/>
</dbReference>
<evidence type="ECO:0000256" key="3">
    <source>
        <dbReference type="ARBA" id="ARBA00022679"/>
    </source>
</evidence>
<dbReference type="PIRSF" id="PIRSF005461">
    <property type="entry name" value="23S_rRNA_mtase"/>
    <property type="match status" value="1"/>
</dbReference>
<dbReference type="STRING" id="28176.CF66_2119"/>
<name>S3E0Z3_9GAMM</name>
<dbReference type="GO" id="GO:0008650">
    <property type="term" value="F:rRNA (uridine-2'-O-)-methyltransferase activity"/>
    <property type="evidence" value="ECO:0007669"/>
    <property type="project" value="UniProtKB-UniRule"/>
</dbReference>
<dbReference type="EMBL" id="AMSD01000001">
    <property type="protein sequence ID" value="EPE37826.1"/>
    <property type="molecule type" value="Genomic_DNA"/>
</dbReference>
<evidence type="ECO:0000256" key="7">
    <source>
        <dbReference type="ARBA" id="ARBA00041129"/>
    </source>
</evidence>
<organism evidence="14 15">
    <name type="scientific">Candidatus Photodesmus katoptron Akat1</name>
    <dbReference type="NCBI Taxonomy" id="1236703"/>
    <lineage>
        <taxon>Bacteria</taxon>
        <taxon>Pseudomonadati</taxon>
        <taxon>Pseudomonadota</taxon>
        <taxon>Gammaproteobacteria</taxon>
        <taxon>Vibrionales</taxon>
        <taxon>Vibrionaceae</taxon>
        <taxon>Candidatus Photodesmus</taxon>
    </lineage>
</organism>
<feature type="active site" description="Proton acceptor" evidence="11 12">
    <location>
        <position position="176"/>
    </location>
</feature>
<gene>
    <name evidence="11" type="primary">rlmE</name>
    <name evidence="11" type="synonym">ftsJ</name>
    <name evidence="11" type="synonym">rrmJ</name>
    <name evidence="14" type="ORF">O1U_0288</name>
</gene>
<comment type="catalytic activity">
    <reaction evidence="10 11">
        <text>uridine(2552) in 23S rRNA + S-adenosyl-L-methionine = 2'-O-methyluridine(2552) in 23S rRNA + S-adenosyl-L-homocysteine + H(+)</text>
        <dbReference type="Rhea" id="RHEA:42720"/>
        <dbReference type="Rhea" id="RHEA-COMP:10202"/>
        <dbReference type="Rhea" id="RHEA-COMP:10203"/>
        <dbReference type="ChEBI" id="CHEBI:15378"/>
        <dbReference type="ChEBI" id="CHEBI:57856"/>
        <dbReference type="ChEBI" id="CHEBI:59789"/>
        <dbReference type="ChEBI" id="CHEBI:65315"/>
        <dbReference type="ChEBI" id="CHEBI:74478"/>
        <dbReference type="EC" id="2.1.1.166"/>
    </reaction>
</comment>
<dbReference type="HAMAP" id="MF_01547">
    <property type="entry name" value="RNA_methyltr_E"/>
    <property type="match status" value="1"/>
</dbReference>
<evidence type="ECO:0000256" key="1">
    <source>
        <dbReference type="ARBA" id="ARBA00022552"/>
    </source>
</evidence>
<dbReference type="EC" id="2.1.1.166" evidence="6 11"/>
<dbReference type="Gene3D" id="3.40.50.150">
    <property type="entry name" value="Vaccinia Virus protein VP39"/>
    <property type="match status" value="1"/>
</dbReference>
<sequence length="226" mass="25722">MHRSNFFWFKNSHEQKNSGSSARWLKEHFDDRYANEAKKKGYRSRSVFKIQEIQNKDKLLEKGMTVVDLGAAPGGWSQYVIDIVRSDIGQVIACDILPINSIPGVTFLQGDIREKKVFKTLLNKIQPDKVNVILSDMAPNMTGHSSIDQSRTMHLVELALNICRQILVSNGSFVVKLFQGEGFEQYLKKVRNAFKIVKIRKPNASRSRSKEVYIVASGYTDSLLCH</sequence>
<evidence type="ECO:0000256" key="9">
    <source>
        <dbReference type="ARBA" id="ARBA00042745"/>
    </source>
</evidence>
<comment type="subcellular location">
    <subcellularLocation>
        <location evidence="11">Cytoplasm</location>
    </subcellularLocation>
</comment>